<evidence type="ECO:0000256" key="1">
    <source>
        <dbReference type="SAM" id="MobiDB-lite"/>
    </source>
</evidence>
<feature type="region of interest" description="Disordered" evidence="1">
    <location>
        <begin position="85"/>
        <end position="108"/>
    </location>
</feature>
<feature type="compositionally biased region" description="Polar residues" evidence="1">
    <location>
        <begin position="128"/>
        <end position="139"/>
    </location>
</feature>
<accession>A0A2C5X0R2</accession>
<feature type="region of interest" description="Disordered" evidence="1">
    <location>
        <begin position="128"/>
        <end position="158"/>
    </location>
</feature>
<proteinExistence type="predicted"/>
<comment type="caution">
    <text evidence="2">The sequence shown here is derived from an EMBL/GenBank/DDBJ whole genome shotgun (WGS) entry which is preliminary data.</text>
</comment>
<reference evidence="2 3" key="1">
    <citation type="journal article" date="2013" name="Fungal Biol.">
        <title>Analysis of microsatellite markers in the genome of the plant pathogen Ceratocystis fimbriata.</title>
        <authorList>
            <person name="Simpson M.C."/>
            <person name="Wilken P.M."/>
            <person name="Coetzee M.P."/>
            <person name="Wingfield M.J."/>
            <person name="Wingfield B.D."/>
        </authorList>
    </citation>
    <scope>NUCLEOTIDE SEQUENCE [LARGE SCALE GENOMIC DNA]</scope>
    <source>
        <strain evidence="2 3">CBS 114723</strain>
    </source>
</reference>
<organism evidence="2 3">
    <name type="scientific">Ceratocystis fimbriata CBS 114723</name>
    <dbReference type="NCBI Taxonomy" id="1035309"/>
    <lineage>
        <taxon>Eukaryota</taxon>
        <taxon>Fungi</taxon>
        <taxon>Dikarya</taxon>
        <taxon>Ascomycota</taxon>
        <taxon>Pezizomycotina</taxon>
        <taxon>Sordariomycetes</taxon>
        <taxon>Hypocreomycetidae</taxon>
        <taxon>Microascales</taxon>
        <taxon>Ceratocystidaceae</taxon>
        <taxon>Ceratocystis</taxon>
    </lineage>
</organism>
<dbReference type="AlphaFoldDB" id="A0A2C5X0R2"/>
<feature type="compositionally biased region" description="Acidic residues" evidence="1">
    <location>
        <begin position="381"/>
        <end position="393"/>
    </location>
</feature>
<dbReference type="OrthoDB" id="5387995at2759"/>
<keyword evidence="3" id="KW-1185">Reference proteome</keyword>
<reference evidence="2 3" key="2">
    <citation type="journal article" date="2013" name="IMA Fungus">
        <title>IMA Genome-F 1: Ceratocystis fimbriata: Draft nuclear genome sequence for the plant pathogen, Ceratocystis fimbriata.</title>
        <authorList>
            <person name="Wilken P.M."/>
            <person name="Steenkamp E.T."/>
            <person name="Wingfield M.J."/>
            <person name="de Beer Z.W."/>
            <person name="Wingfield B.D."/>
        </authorList>
    </citation>
    <scope>NUCLEOTIDE SEQUENCE [LARGE SCALE GENOMIC DNA]</scope>
    <source>
        <strain evidence="2 3">CBS 114723</strain>
    </source>
</reference>
<feature type="compositionally biased region" description="Basic and acidic residues" evidence="1">
    <location>
        <begin position="366"/>
        <end position="380"/>
    </location>
</feature>
<gene>
    <name evidence="2" type="ORF">CFIMG_008610RA00001</name>
</gene>
<feature type="region of interest" description="Disordered" evidence="1">
    <location>
        <begin position="1"/>
        <end position="27"/>
    </location>
</feature>
<dbReference type="EMBL" id="APWK03000089">
    <property type="protein sequence ID" value="PHH51633.1"/>
    <property type="molecule type" value="Genomic_DNA"/>
</dbReference>
<protein>
    <submittedName>
        <fullName evidence="2">Uncharacterized protein</fullName>
    </submittedName>
</protein>
<feature type="compositionally biased region" description="Basic and acidic residues" evidence="1">
    <location>
        <begin position="305"/>
        <end position="316"/>
    </location>
</feature>
<evidence type="ECO:0000313" key="3">
    <source>
        <dbReference type="Proteomes" id="UP000222788"/>
    </source>
</evidence>
<dbReference type="Proteomes" id="UP000222788">
    <property type="component" value="Unassembled WGS sequence"/>
</dbReference>
<sequence>MHTDFEPTTLQRPSIDTARHLDRPVSSLPTFPPQAALVPSPARFSHAHRNWSWPLLCKATSTAGGDSLSGSSSVPSPALSIVLAQPQAGQTDTRPLKPGRSTVDADVEARPTAACSIEPLAPRPKLAKSSSSLLDENQISVPSVSPSTSSSTLSKKNINPTSKLATHAAKPLLTACLRISSLDSISAPKSLKRPRPASDVDGTHTRGLSLKKRRLAFQFATSRLSPPFSLPASHILNRELALTATSKLLRMLSPERRLGRARGLGQAVQFRRLVALNWMRVGLDKRSGWVPSSHVVETSGGQAGLDRERNEAKARVQQDSSSTRNPTIKGPATVAVPSVLHRQTVATSKGELSQAGPLPLSDQAQDRLAEADKDGRHQDEDGYEVDEDEDYDDEDSAFPMASFADRYADEPDDIYSDFSLIFSSGSNNAPMATTAQPLAMIQQSPHRLPCAIEEGGCLDEMDGITWAFR</sequence>
<feature type="region of interest" description="Disordered" evidence="1">
    <location>
        <begin position="290"/>
        <end position="336"/>
    </location>
</feature>
<evidence type="ECO:0000313" key="2">
    <source>
        <dbReference type="EMBL" id="PHH51633.1"/>
    </source>
</evidence>
<name>A0A2C5X0R2_9PEZI</name>
<feature type="compositionally biased region" description="Polar residues" evidence="1">
    <location>
        <begin position="317"/>
        <end position="326"/>
    </location>
</feature>
<feature type="region of interest" description="Disordered" evidence="1">
    <location>
        <begin position="366"/>
        <end position="393"/>
    </location>
</feature>
<feature type="compositionally biased region" description="Polar residues" evidence="1">
    <location>
        <begin position="1"/>
        <end position="14"/>
    </location>
</feature>
<feature type="compositionally biased region" description="Low complexity" evidence="1">
    <location>
        <begin position="140"/>
        <end position="152"/>
    </location>
</feature>
<dbReference type="STRING" id="1035309.A0A2C5X0R2"/>